<dbReference type="SUPFAM" id="SSF50729">
    <property type="entry name" value="PH domain-like"/>
    <property type="match status" value="1"/>
</dbReference>
<feature type="region of interest" description="Disordered" evidence="6">
    <location>
        <begin position="677"/>
        <end position="705"/>
    </location>
</feature>
<dbReference type="OrthoDB" id="416222at2759"/>
<dbReference type="GO" id="GO:0005829">
    <property type="term" value="C:cytosol"/>
    <property type="evidence" value="ECO:0007669"/>
    <property type="project" value="TreeGrafter"/>
</dbReference>
<dbReference type="InterPro" id="IPR011993">
    <property type="entry name" value="PH-like_dom_sf"/>
</dbReference>
<dbReference type="GO" id="GO:0005886">
    <property type="term" value="C:plasma membrane"/>
    <property type="evidence" value="ECO:0007669"/>
    <property type="project" value="TreeGrafter"/>
</dbReference>
<keyword evidence="3" id="KW-0445">Lipid transport</keyword>
<comment type="similarity">
    <text evidence="1">Belongs to the OSBP family.</text>
</comment>
<dbReference type="PANTHER" id="PTHR10972:SF203">
    <property type="entry name" value="OXYSTEROL-BINDING PROTEIN HOMOLOG 3"/>
    <property type="match status" value="1"/>
</dbReference>
<evidence type="ECO:0000256" key="2">
    <source>
        <dbReference type="ARBA" id="ARBA00022448"/>
    </source>
</evidence>
<dbReference type="EMBL" id="KZ819286">
    <property type="protein sequence ID" value="PWO00046.1"/>
    <property type="molecule type" value="Genomic_DNA"/>
</dbReference>
<dbReference type="Gene3D" id="2.30.29.30">
    <property type="entry name" value="Pleckstrin-homology domain (PH domain)/Phosphotyrosine-binding domain (PTB)"/>
    <property type="match status" value="1"/>
</dbReference>
<organism evidence="8 9">
    <name type="scientific">Tilletiopsis washingtonensis</name>
    <dbReference type="NCBI Taxonomy" id="58919"/>
    <lineage>
        <taxon>Eukaryota</taxon>
        <taxon>Fungi</taxon>
        <taxon>Dikarya</taxon>
        <taxon>Basidiomycota</taxon>
        <taxon>Ustilaginomycotina</taxon>
        <taxon>Exobasidiomycetes</taxon>
        <taxon>Entylomatales</taxon>
        <taxon>Entylomatales incertae sedis</taxon>
        <taxon>Tilletiopsis</taxon>
    </lineage>
</organism>
<dbReference type="GO" id="GO:0030011">
    <property type="term" value="P:maintenance of cell polarity"/>
    <property type="evidence" value="ECO:0007669"/>
    <property type="project" value="TreeGrafter"/>
</dbReference>
<dbReference type="Pfam" id="PF01237">
    <property type="entry name" value="Oxysterol_BP"/>
    <property type="match status" value="1"/>
</dbReference>
<feature type="compositionally biased region" description="Acidic residues" evidence="6">
    <location>
        <begin position="279"/>
        <end position="294"/>
    </location>
</feature>
<dbReference type="GO" id="GO:0006897">
    <property type="term" value="P:endocytosis"/>
    <property type="evidence" value="ECO:0007669"/>
    <property type="project" value="TreeGrafter"/>
</dbReference>
<dbReference type="InterPro" id="IPR041680">
    <property type="entry name" value="PH_8"/>
</dbReference>
<feature type="coiled-coil region" evidence="5">
    <location>
        <begin position="616"/>
        <end position="646"/>
    </location>
</feature>
<dbReference type="Proteomes" id="UP000245946">
    <property type="component" value="Unassembled WGS sequence"/>
</dbReference>
<dbReference type="CDD" id="cd13289">
    <property type="entry name" value="PH_Osh3p_yeast"/>
    <property type="match status" value="1"/>
</dbReference>
<dbReference type="PANTHER" id="PTHR10972">
    <property type="entry name" value="OXYSTEROL-BINDING PROTEIN-RELATED"/>
    <property type="match status" value="1"/>
</dbReference>
<dbReference type="SMART" id="SM00233">
    <property type="entry name" value="PH"/>
    <property type="match status" value="1"/>
</dbReference>
<reference evidence="8 9" key="1">
    <citation type="journal article" date="2018" name="Mol. Biol. Evol.">
        <title>Broad Genomic Sampling Reveals a Smut Pathogenic Ancestry of the Fungal Clade Ustilaginomycotina.</title>
        <authorList>
            <person name="Kijpornyongpan T."/>
            <person name="Mondo S.J."/>
            <person name="Barry K."/>
            <person name="Sandor L."/>
            <person name="Lee J."/>
            <person name="Lipzen A."/>
            <person name="Pangilinan J."/>
            <person name="LaButti K."/>
            <person name="Hainaut M."/>
            <person name="Henrissat B."/>
            <person name="Grigoriev I.V."/>
            <person name="Spatafora J.W."/>
            <person name="Aime M.C."/>
        </authorList>
    </citation>
    <scope>NUCLEOTIDE SEQUENCE [LARGE SCALE GENOMIC DNA]</scope>
    <source>
        <strain evidence="8 9">MCA 4186</strain>
    </source>
</reference>
<evidence type="ECO:0000313" key="8">
    <source>
        <dbReference type="EMBL" id="PWO00046.1"/>
    </source>
</evidence>
<dbReference type="SUPFAM" id="SSF144000">
    <property type="entry name" value="Oxysterol-binding protein-like"/>
    <property type="match status" value="1"/>
</dbReference>
<name>A0A316ZIA8_9BASI</name>
<dbReference type="GO" id="GO:0032541">
    <property type="term" value="C:cortical endoplasmic reticulum"/>
    <property type="evidence" value="ECO:0007669"/>
    <property type="project" value="TreeGrafter"/>
</dbReference>
<proteinExistence type="inferred from homology"/>
<gene>
    <name evidence="8" type="ORF">FA09DRAFT_294648</name>
</gene>
<dbReference type="RefSeq" id="XP_025600324.1">
    <property type="nucleotide sequence ID" value="XM_025740085.1"/>
</dbReference>
<keyword evidence="9" id="KW-1185">Reference proteome</keyword>
<evidence type="ECO:0000256" key="1">
    <source>
        <dbReference type="ARBA" id="ARBA00008842"/>
    </source>
</evidence>
<dbReference type="GO" id="GO:0032934">
    <property type="term" value="F:sterol binding"/>
    <property type="evidence" value="ECO:0007669"/>
    <property type="project" value="TreeGrafter"/>
</dbReference>
<dbReference type="Gene3D" id="2.40.160.120">
    <property type="match status" value="1"/>
</dbReference>
<dbReference type="GeneID" id="37267631"/>
<protein>
    <recommendedName>
        <fullName evidence="7">PH domain-containing protein</fullName>
    </recommendedName>
</protein>
<dbReference type="GO" id="GO:0035621">
    <property type="term" value="P:ER to Golgi ceramide transport"/>
    <property type="evidence" value="ECO:0007669"/>
    <property type="project" value="TreeGrafter"/>
</dbReference>
<feature type="domain" description="PH" evidence="7">
    <location>
        <begin position="19"/>
        <end position="111"/>
    </location>
</feature>
<sequence length="705" mass="77543">MPQRSSSTDPRAVAVADLDVVHAGWVLKKKRKKMQGYAKRYLILTKEGLLTYSLSPDKTTRDAIEIPHASVTSSKRHGTLHVDSGSSVFHIKVLSPQDFDTWRNHLRSFIPERPAGGAQRIYVSSSGGTELKSVDLSPIFTSTDGVTKLAAEVQNRVQDMKAKGLAQPSLFSSLFATAHGAATGQGTDPMAELSTLVETLVNETANLQHAIDSRIPRVGEADGTMDTLHSRRGGLSSRMSISSFHTTGTGEATFFDADASGEGLGFDDTERSATGESSGAEDDGEDDSGDDDATVDGGKGSGSAASGSKVQYRTTLPSKVSGDDVSLFSMLKKNVGKDLSTVSFPVSFNCPLSLLQASAEEYEYAPALLERAAKTEDWIERICLVGAFAVSGYASTKLRASRKPWNPLLGETYECVREDKHLRFIAEKVVHQPPVVATYAEGRGWKCFGWSAVKNKFWGKSLELIPEGSLRLELDDGDVFTFSKPSSFMRNLLAGNKYLEHVGDLEVTNENTGQRIVINFKEGNMWGSDSSRNQVAGKVYDDKGKVVTECKGRWSDNFAIQKDKENYQVLWEAEEMPDNAEDYYGFTKFAMSLNEITKDIEPYLPPTDSRLRPDQRAFEEGKVQEAEDLKQKVENAQRERRKNGTTFEPLWFHKEDDDPEWKYGGKDGLTYFKARAKAAGDDKAAEKEDGKDVPGGKDAWKNCPT</sequence>
<dbReference type="PROSITE" id="PS50003">
    <property type="entry name" value="PH_DOMAIN"/>
    <property type="match status" value="1"/>
</dbReference>
<dbReference type="InterPro" id="IPR000648">
    <property type="entry name" value="Oxysterol-bd"/>
</dbReference>
<dbReference type="STRING" id="58919.A0A316ZIA8"/>
<dbReference type="AlphaFoldDB" id="A0A316ZIA8"/>
<dbReference type="InterPro" id="IPR001849">
    <property type="entry name" value="PH_domain"/>
</dbReference>
<dbReference type="GO" id="GO:0034727">
    <property type="term" value="P:piecemeal microautophagy of the nucleus"/>
    <property type="evidence" value="ECO:0007669"/>
    <property type="project" value="TreeGrafter"/>
</dbReference>
<dbReference type="FunFam" id="2.40.160.120:FF:000001">
    <property type="entry name" value="Oxysterol-binding protein"/>
    <property type="match status" value="1"/>
</dbReference>
<dbReference type="GO" id="GO:0120009">
    <property type="term" value="P:intermembrane lipid transfer"/>
    <property type="evidence" value="ECO:0007669"/>
    <property type="project" value="UniProtKB-ARBA"/>
</dbReference>
<dbReference type="InterPro" id="IPR037239">
    <property type="entry name" value="OSBP_sf"/>
</dbReference>
<evidence type="ECO:0000256" key="5">
    <source>
        <dbReference type="SAM" id="Coils"/>
    </source>
</evidence>
<evidence type="ECO:0000259" key="7">
    <source>
        <dbReference type="PROSITE" id="PS50003"/>
    </source>
</evidence>
<dbReference type="GO" id="GO:0097038">
    <property type="term" value="C:perinuclear endoplasmic reticulum"/>
    <property type="evidence" value="ECO:0007669"/>
    <property type="project" value="TreeGrafter"/>
</dbReference>
<dbReference type="Gene3D" id="3.30.70.3490">
    <property type="match status" value="1"/>
</dbReference>
<accession>A0A316ZIA8</accession>
<keyword evidence="5" id="KW-0175">Coiled coil</keyword>
<evidence type="ECO:0000313" key="9">
    <source>
        <dbReference type="Proteomes" id="UP000245946"/>
    </source>
</evidence>
<dbReference type="GO" id="GO:0006887">
    <property type="term" value="P:exocytosis"/>
    <property type="evidence" value="ECO:0007669"/>
    <property type="project" value="TreeGrafter"/>
</dbReference>
<feature type="compositionally biased region" description="Basic and acidic residues" evidence="6">
    <location>
        <begin position="678"/>
        <end position="705"/>
    </location>
</feature>
<evidence type="ECO:0000256" key="3">
    <source>
        <dbReference type="ARBA" id="ARBA00023055"/>
    </source>
</evidence>
<evidence type="ECO:0000256" key="4">
    <source>
        <dbReference type="ARBA" id="ARBA00023121"/>
    </source>
</evidence>
<keyword evidence="2" id="KW-0813">Transport</keyword>
<keyword evidence="4" id="KW-0446">Lipid-binding</keyword>
<evidence type="ECO:0000256" key="6">
    <source>
        <dbReference type="SAM" id="MobiDB-lite"/>
    </source>
</evidence>
<feature type="region of interest" description="Disordered" evidence="6">
    <location>
        <begin position="257"/>
        <end position="310"/>
    </location>
</feature>
<dbReference type="Pfam" id="PF15409">
    <property type="entry name" value="PH_8"/>
    <property type="match status" value="1"/>
</dbReference>